<dbReference type="EMBL" id="LCAW01000008">
    <property type="protein sequence ID" value="KKR99252.1"/>
    <property type="molecule type" value="Genomic_DNA"/>
</dbReference>
<dbReference type="AlphaFoldDB" id="A0A0G0YFY8"/>
<evidence type="ECO:0000313" key="2">
    <source>
        <dbReference type="Proteomes" id="UP000033930"/>
    </source>
</evidence>
<dbReference type="SUPFAM" id="SSF53474">
    <property type="entry name" value="alpha/beta-Hydrolases"/>
    <property type="match status" value="1"/>
</dbReference>
<dbReference type="Proteomes" id="UP000033930">
    <property type="component" value="Unassembled WGS sequence"/>
</dbReference>
<reference evidence="1 2" key="1">
    <citation type="journal article" date="2015" name="Nature">
        <title>rRNA introns, odd ribosomes, and small enigmatic genomes across a large radiation of phyla.</title>
        <authorList>
            <person name="Brown C.T."/>
            <person name="Hug L.A."/>
            <person name="Thomas B.C."/>
            <person name="Sharon I."/>
            <person name="Castelle C.J."/>
            <person name="Singh A."/>
            <person name="Wilkins M.J."/>
            <person name="Williams K.H."/>
            <person name="Banfield J.F."/>
        </authorList>
    </citation>
    <scope>NUCLEOTIDE SEQUENCE [LARGE SCALE GENOMIC DNA]</scope>
</reference>
<evidence type="ECO:0000313" key="1">
    <source>
        <dbReference type="EMBL" id="KKR99252.1"/>
    </source>
</evidence>
<organism evidence="1 2">
    <name type="scientific">Candidatus Uhrbacteria bacterium GW2011_GWC1_41_20</name>
    <dbReference type="NCBI Taxonomy" id="1618983"/>
    <lineage>
        <taxon>Bacteria</taxon>
        <taxon>Candidatus Uhriibacteriota</taxon>
    </lineage>
</organism>
<accession>A0A0G0YFY8</accession>
<gene>
    <name evidence="1" type="ORF">UU50_C0008G0008</name>
</gene>
<comment type="caution">
    <text evidence="1">The sequence shown here is derived from an EMBL/GenBank/DDBJ whole genome shotgun (WGS) entry which is preliminary data.</text>
</comment>
<protein>
    <recommendedName>
        <fullName evidence="3">AB hydrolase-1 domain-containing protein</fullName>
    </recommendedName>
</protein>
<sequence>MESNGNQKKTVVIFPGAWSRGTAELWLAFVIKFFERLNLRVVVMHYEGVTIEEMVLSCWVQIKSLGLPDGVLGVAYSMGGIPLRLLARDNPRLFSSVILLASTTRKGLPWRGYIKGVLSIPWEFIRGIFTGQVTLDCKRNVAKSFFNARDRYEPTIEPMARSLMDILRPEPISCCLGLIPLPFFHGDTGPMPCRAVAIVPRDDILFAKSTFADDPQVMPMSINGDHGSVLDEAWVNTALNCATILI</sequence>
<name>A0A0G0YFY8_9BACT</name>
<dbReference type="InterPro" id="IPR029058">
    <property type="entry name" value="AB_hydrolase_fold"/>
</dbReference>
<dbReference type="Gene3D" id="3.40.50.1820">
    <property type="entry name" value="alpha/beta hydrolase"/>
    <property type="match status" value="1"/>
</dbReference>
<proteinExistence type="predicted"/>
<evidence type="ECO:0008006" key="3">
    <source>
        <dbReference type="Google" id="ProtNLM"/>
    </source>
</evidence>